<reference evidence="1 2" key="1">
    <citation type="submission" date="2024-04" db="EMBL/GenBank/DDBJ databases">
        <title>Defined microbial consortia suppress multidrug-resistant proinflammatory Enterobacteriaceae via ecological control.</title>
        <authorList>
            <person name="Furuichi M."/>
            <person name="Kawaguchi T."/>
            <person name="Pust M."/>
            <person name="Yasuma K."/>
            <person name="Plichta D."/>
            <person name="Hasegawa N."/>
            <person name="Ohya T."/>
            <person name="Bhattarai S."/>
            <person name="Sasajima S."/>
            <person name="Aoto Y."/>
            <person name="Tuganbaev T."/>
            <person name="Yaginuma M."/>
            <person name="Ueda M."/>
            <person name="Okahashi N."/>
            <person name="Amafuji K."/>
            <person name="Kiridooshi Y."/>
            <person name="Sugita K."/>
            <person name="Strazar M."/>
            <person name="Skelly A."/>
            <person name="Suda W."/>
            <person name="Hattori M."/>
            <person name="Nakamoto N."/>
            <person name="Caballero S."/>
            <person name="Norman J."/>
            <person name="Olle B."/>
            <person name="Tanoue T."/>
            <person name="Arita M."/>
            <person name="Bucci V."/>
            <person name="Atarashi K."/>
            <person name="Xavier R."/>
            <person name="Honda K."/>
        </authorList>
    </citation>
    <scope>NUCLEOTIDE SEQUENCE [LARGE SCALE GENOMIC DNA]</scope>
    <source>
        <strain evidence="2">k34-0107-D12</strain>
    </source>
</reference>
<comment type="caution">
    <text evidence="1">The sequence shown here is derived from an EMBL/GenBank/DDBJ whole genome shotgun (WGS) entry which is preliminary data.</text>
</comment>
<protein>
    <submittedName>
        <fullName evidence="1">Uncharacterized protein</fullName>
    </submittedName>
</protein>
<proteinExistence type="predicted"/>
<gene>
    <name evidence="1" type="ORF">K340107D12_42980</name>
</gene>
<organism evidence="1 2">
    <name type="scientific">Blautia parvula</name>
    <dbReference type="NCBI Taxonomy" id="2877527"/>
    <lineage>
        <taxon>Bacteria</taxon>
        <taxon>Bacillati</taxon>
        <taxon>Bacillota</taxon>
        <taxon>Clostridia</taxon>
        <taxon>Lachnospirales</taxon>
        <taxon>Lachnospiraceae</taxon>
        <taxon>Blautia</taxon>
    </lineage>
</organism>
<evidence type="ECO:0000313" key="2">
    <source>
        <dbReference type="Proteomes" id="UP001600941"/>
    </source>
</evidence>
<keyword evidence="2" id="KW-1185">Reference proteome</keyword>
<name>A0ABQ0BY89_9FIRM</name>
<sequence>MYILGQKEKNVAEAAENEKFKVITKTIYLLRFDTHNAHFGMRRECGGFTKYGRTDGDFL</sequence>
<dbReference type="Proteomes" id="UP001600941">
    <property type="component" value="Unassembled WGS sequence"/>
</dbReference>
<accession>A0ABQ0BY89</accession>
<evidence type="ECO:0000313" key="1">
    <source>
        <dbReference type="EMBL" id="GAA6501482.1"/>
    </source>
</evidence>
<dbReference type="EMBL" id="BAABZQ010000001">
    <property type="protein sequence ID" value="GAA6501482.1"/>
    <property type="molecule type" value="Genomic_DNA"/>
</dbReference>